<gene>
    <name evidence="1" type="ORF">MSIBF_A10003</name>
</gene>
<reference evidence="1" key="1">
    <citation type="submission" date="2014-09" db="EMBL/GenBank/DDBJ databases">
        <authorList>
            <person name="Probst J Alexander"/>
        </authorList>
    </citation>
    <scope>NUCLEOTIDE SEQUENCE</scope>
</reference>
<organism evidence="1">
    <name type="scientific">groundwater metagenome</name>
    <dbReference type="NCBI Taxonomy" id="717931"/>
    <lineage>
        <taxon>unclassified sequences</taxon>
        <taxon>metagenomes</taxon>
        <taxon>ecological metagenomes</taxon>
    </lineage>
</organism>
<dbReference type="EMBL" id="CCXY01000001">
    <property type="protein sequence ID" value="CEG11018.1"/>
    <property type="molecule type" value="Genomic_DNA"/>
</dbReference>
<name>A0A098E5S0_9ZZZZ</name>
<sequence length="114" mass="13707">MTSLRSDILEFSVNSKMTNSPEIKAFIRENSTLFWWIKEEEKENIDTKFLVEQILNYGDEKNVKKLFELVGIDKVADIFYEQTSPERMRVNYFPQVINFFRIYFNKNAHRGLNR</sequence>
<proteinExistence type="predicted"/>
<protein>
    <submittedName>
        <fullName evidence="1">Uncharacterized protein</fullName>
    </submittedName>
</protein>
<dbReference type="AlphaFoldDB" id="A0A098E5S0"/>
<evidence type="ECO:0000313" key="1">
    <source>
        <dbReference type="EMBL" id="CEG11018.1"/>
    </source>
</evidence>
<accession>A0A098E5S0</accession>